<gene>
    <name evidence="2" type="ORF">IQ266_08480</name>
</gene>
<evidence type="ECO:0000313" key="2">
    <source>
        <dbReference type="EMBL" id="MBE9029761.1"/>
    </source>
</evidence>
<feature type="chain" id="PRO_5038049338" evidence="1">
    <location>
        <begin position="29"/>
        <end position="233"/>
    </location>
</feature>
<dbReference type="RefSeq" id="WP_264324580.1">
    <property type="nucleotide sequence ID" value="NZ_JADEXQ010000021.1"/>
</dbReference>
<name>A0A928Z1W3_9CYAN</name>
<reference evidence="2" key="1">
    <citation type="submission" date="2020-10" db="EMBL/GenBank/DDBJ databases">
        <authorList>
            <person name="Castelo-Branco R."/>
            <person name="Eusebio N."/>
            <person name="Adriana R."/>
            <person name="Vieira A."/>
            <person name="Brugerolle De Fraissinette N."/>
            <person name="Rezende De Castro R."/>
            <person name="Schneider M.P."/>
            <person name="Vasconcelos V."/>
            <person name="Leao P.N."/>
        </authorList>
    </citation>
    <scope>NUCLEOTIDE SEQUENCE</scope>
    <source>
        <strain evidence="2">LEGE 11480</strain>
    </source>
</reference>
<dbReference type="Proteomes" id="UP000625316">
    <property type="component" value="Unassembled WGS sequence"/>
</dbReference>
<dbReference type="EMBL" id="JADEXQ010000021">
    <property type="protein sequence ID" value="MBE9029761.1"/>
    <property type="molecule type" value="Genomic_DNA"/>
</dbReference>
<keyword evidence="1" id="KW-0732">Signal</keyword>
<comment type="caution">
    <text evidence="2">The sequence shown here is derived from an EMBL/GenBank/DDBJ whole genome shotgun (WGS) entry which is preliminary data.</text>
</comment>
<accession>A0A928Z1W3</accession>
<dbReference type="PROSITE" id="PS51257">
    <property type="entry name" value="PROKAR_LIPOPROTEIN"/>
    <property type="match status" value="1"/>
</dbReference>
<evidence type="ECO:0000256" key="1">
    <source>
        <dbReference type="SAM" id="SignalP"/>
    </source>
</evidence>
<sequence>MLRQIASVSALILTAAPMIALNSTAALACRTDGPSNACAQFAARQRSPIASNGVDGLNATRITYRQGVFQARGHGNWVRVSRNGKIRARLQEIKRDKRFVQLRNKSTQGRLELDLYRNQGVYVKGRKIQRFQLISAKAQPTQKPTSTVVKGYTVKRVNHAGGFFASRRNGNWVEINRPNRARFNFKETHRDEWSVYLLDRSRNVRIQLDLHRKKVIYTARGKRFDLYNITTVR</sequence>
<proteinExistence type="predicted"/>
<feature type="signal peptide" evidence="1">
    <location>
        <begin position="1"/>
        <end position="28"/>
    </location>
</feature>
<keyword evidence="3" id="KW-1185">Reference proteome</keyword>
<evidence type="ECO:0000313" key="3">
    <source>
        <dbReference type="Proteomes" id="UP000625316"/>
    </source>
</evidence>
<protein>
    <submittedName>
        <fullName evidence="2">Uncharacterized protein</fullName>
    </submittedName>
</protein>
<dbReference type="AlphaFoldDB" id="A0A928Z1W3"/>
<organism evidence="2 3">
    <name type="scientific">Romeriopsis navalis LEGE 11480</name>
    <dbReference type="NCBI Taxonomy" id="2777977"/>
    <lineage>
        <taxon>Bacteria</taxon>
        <taxon>Bacillati</taxon>
        <taxon>Cyanobacteriota</taxon>
        <taxon>Cyanophyceae</taxon>
        <taxon>Leptolyngbyales</taxon>
        <taxon>Leptolyngbyaceae</taxon>
        <taxon>Romeriopsis</taxon>
        <taxon>Romeriopsis navalis</taxon>
    </lineage>
</organism>